<keyword evidence="3" id="KW-1185">Reference proteome</keyword>
<sequence>MKRAALVLVGAYLCAIAAIVHRHSSTIAGAKIPWGLILALVATAAVVLAASELMRVGGAWLGLGWAAMLTALQLSPGGSYLVATDWIGLTFAAGSLALIVWGALRTPRVER</sequence>
<evidence type="ECO:0000256" key="1">
    <source>
        <dbReference type="SAM" id="Phobius"/>
    </source>
</evidence>
<dbReference type="Proteomes" id="UP001257739">
    <property type="component" value="Unassembled WGS sequence"/>
</dbReference>
<feature type="transmembrane region" description="Helical" evidence="1">
    <location>
        <begin position="86"/>
        <end position="104"/>
    </location>
</feature>
<evidence type="ECO:0000313" key="3">
    <source>
        <dbReference type="Proteomes" id="UP001257739"/>
    </source>
</evidence>
<proteinExistence type="predicted"/>
<organism evidence="2 3">
    <name type="scientific">Aeromicrobium panaciterrae</name>
    <dbReference type="NCBI Taxonomy" id="363861"/>
    <lineage>
        <taxon>Bacteria</taxon>
        <taxon>Bacillati</taxon>
        <taxon>Actinomycetota</taxon>
        <taxon>Actinomycetes</taxon>
        <taxon>Propionibacteriales</taxon>
        <taxon>Nocardioidaceae</taxon>
        <taxon>Aeromicrobium</taxon>
    </lineage>
</organism>
<gene>
    <name evidence="2" type="ORF">J2X11_001038</name>
</gene>
<protein>
    <submittedName>
        <fullName evidence="2">FtsH-binding integral membrane protein</fullName>
    </submittedName>
</protein>
<name>A0ABU1ULY7_9ACTN</name>
<feature type="transmembrane region" description="Helical" evidence="1">
    <location>
        <begin position="57"/>
        <end position="74"/>
    </location>
</feature>
<dbReference type="EMBL" id="JAVDWH010000001">
    <property type="protein sequence ID" value="MDR7086199.1"/>
    <property type="molecule type" value="Genomic_DNA"/>
</dbReference>
<reference evidence="2 3" key="1">
    <citation type="submission" date="2023-07" db="EMBL/GenBank/DDBJ databases">
        <title>Sorghum-associated microbial communities from plants grown in Nebraska, USA.</title>
        <authorList>
            <person name="Schachtman D."/>
        </authorList>
    </citation>
    <scope>NUCLEOTIDE SEQUENCE [LARGE SCALE GENOMIC DNA]</scope>
    <source>
        <strain evidence="2 3">BE248</strain>
    </source>
</reference>
<feature type="transmembrane region" description="Helical" evidence="1">
    <location>
        <begin position="32"/>
        <end position="50"/>
    </location>
</feature>
<keyword evidence="1" id="KW-0812">Transmembrane</keyword>
<evidence type="ECO:0000313" key="2">
    <source>
        <dbReference type="EMBL" id="MDR7086199.1"/>
    </source>
</evidence>
<keyword evidence="1" id="KW-1133">Transmembrane helix</keyword>
<accession>A0ABU1ULY7</accession>
<dbReference type="RefSeq" id="WP_309967580.1">
    <property type="nucleotide sequence ID" value="NZ_JAVDWH010000001.1"/>
</dbReference>
<keyword evidence="1" id="KW-0472">Membrane</keyword>
<comment type="caution">
    <text evidence="2">The sequence shown here is derived from an EMBL/GenBank/DDBJ whole genome shotgun (WGS) entry which is preliminary data.</text>
</comment>